<accession>A0A6G0TBB9</accession>
<comment type="caution">
    <text evidence="1">The sequence shown here is derived from an EMBL/GenBank/DDBJ whole genome shotgun (WGS) entry which is preliminary data.</text>
</comment>
<name>A0A6G0TBB9_APHGL</name>
<dbReference type="EMBL" id="VYZN01000044">
    <property type="protein sequence ID" value="KAE9529739.1"/>
    <property type="molecule type" value="Genomic_DNA"/>
</dbReference>
<reference evidence="1 2" key="1">
    <citation type="submission" date="2019-08" db="EMBL/GenBank/DDBJ databases">
        <title>The genome of the soybean aphid Biotype 1, its phylome, world population structure and adaptation to the North American continent.</title>
        <authorList>
            <person name="Giordano R."/>
            <person name="Donthu R.K."/>
            <person name="Hernandez A.G."/>
            <person name="Wright C.L."/>
            <person name="Zimin A.V."/>
        </authorList>
    </citation>
    <scope>NUCLEOTIDE SEQUENCE [LARGE SCALE GENOMIC DNA]</scope>
    <source>
        <tissue evidence="1">Whole aphids</tissue>
    </source>
</reference>
<dbReference type="AlphaFoldDB" id="A0A6G0TBB9"/>
<gene>
    <name evidence="1" type="ORF">AGLY_011835</name>
</gene>
<protein>
    <submittedName>
        <fullName evidence="1">Uncharacterized protein</fullName>
    </submittedName>
</protein>
<evidence type="ECO:0000313" key="2">
    <source>
        <dbReference type="Proteomes" id="UP000475862"/>
    </source>
</evidence>
<organism evidence="1 2">
    <name type="scientific">Aphis glycines</name>
    <name type="common">Soybean aphid</name>
    <dbReference type="NCBI Taxonomy" id="307491"/>
    <lineage>
        <taxon>Eukaryota</taxon>
        <taxon>Metazoa</taxon>
        <taxon>Ecdysozoa</taxon>
        <taxon>Arthropoda</taxon>
        <taxon>Hexapoda</taxon>
        <taxon>Insecta</taxon>
        <taxon>Pterygota</taxon>
        <taxon>Neoptera</taxon>
        <taxon>Paraneoptera</taxon>
        <taxon>Hemiptera</taxon>
        <taxon>Sternorrhyncha</taxon>
        <taxon>Aphidomorpha</taxon>
        <taxon>Aphidoidea</taxon>
        <taxon>Aphididae</taxon>
        <taxon>Aphidini</taxon>
        <taxon>Aphis</taxon>
        <taxon>Aphis</taxon>
    </lineage>
</organism>
<sequence length="202" mass="23067">MHFSCNTNSIGISMTSFTVPAFDAFAFTSYWVARCCIFPVTLASLHTVSAISLRWTSRITVIASKTRIYHQWDYTLHHFYIDIRFYNFPRKMTFHTANHIAALSTQEDISTYQIQGNTWLHCYIGTDCYSSHRTYLRDSGPLKPGGQSHFPVTGSHIAPFLQGHSSTQLMPKLWGEHFSEQSTPVQPAKHLHCPSYGSHVYK</sequence>
<proteinExistence type="predicted"/>
<dbReference type="Proteomes" id="UP000475862">
    <property type="component" value="Unassembled WGS sequence"/>
</dbReference>
<keyword evidence="2" id="KW-1185">Reference proteome</keyword>
<evidence type="ECO:0000313" key="1">
    <source>
        <dbReference type="EMBL" id="KAE9529739.1"/>
    </source>
</evidence>